<proteinExistence type="predicted"/>
<feature type="transmembrane region" description="Helical" evidence="1">
    <location>
        <begin position="22"/>
        <end position="40"/>
    </location>
</feature>
<keyword evidence="1" id="KW-0472">Membrane</keyword>
<name>A0AAD7VWR9_9TELE</name>
<comment type="caution">
    <text evidence="2">The sequence shown here is derived from an EMBL/GenBank/DDBJ whole genome shotgun (WGS) entry which is preliminary data.</text>
</comment>
<accession>A0AAD7VWR9</accession>
<reference evidence="2" key="1">
    <citation type="journal article" date="2023" name="Science">
        <title>Genome structures resolve the early diversification of teleost fishes.</title>
        <authorList>
            <person name="Parey E."/>
            <person name="Louis A."/>
            <person name="Montfort J."/>
            <person name="Bouchez O."/>
            <person name="Roques C."/>
            <person name="Iampietro C."/>
            <person name="Lluch J."/>
            <person name="Castinel A."/>
            <person name="Donnadieu C."/>
            <person name="Desvignes T."/>
            <person name="Floi Bucao C."/>
            <person name="Jouanno E."/>
            <person name="Wen M."/>
            <person name="Mejri S."/>
            <person name="Dirks R."/>
            <person name="Jansen H."/>
            <person name="Henkel C."/>
            <person name="Chen W.J."/>
            <person name="Zahm M."/>
            <person name="Cabau C."/>
            <person name="Klopp C."/>
            <person name="Thompson A.W."/>
            <person name="Robinson-Rechavi M."/>
            <person name="Braasch I."/>
            <person name="Lecointre G."/>
            <person name="Bobe J."/>
            <person name="Postlethwait J.H."/>
            <person name="Berthelot C."/>
            <person name="Roest Crollius H."/>
            <person name="Guiguen Y."/>
        </authorList>
    </citation>
    <scope>NUCLEOTIDE SEQUENCE</scope>
    <source>
        <strain evidence="2">NC1722</strain>
    </source>
</reference>
<protein>
    <submittedName>
        <fullName evidence="2">Uncharacterized protein</fullName>
    </submittedName>
</protein>
<dbReference type="EMBL" id="JAINUG010001653">
    <property type="protein sequence ID" value="KAJ8355089.1"/>
    <property type="molecule type" value="Genomic_DNA"/>
</dbReference>
<keyword evidence="1" id="KW-1133">Transmembrane helix</keyword>
<keyword evidence="1" id="KW-0812">Transmembrane</keyword>
<keyword evidence="3" id="KW-1185">Reference proteome</keyword>
<gene>
    <name evidence="2" type="ORF">AAFF_G00100280</name>
</gene>
<organism evidence="2 3">
    <name type="scientific">Aldrovandia affinis</name>
    <dbReference type="NCBI Taxonomy" id="143900"/>
    <lineage>
        <taxon>Eukaryota</taxon>
        <taxon>Metazoa</taxon>
        <taxon>Chordata</taxon>
        <taxon>Craniata</taxon>
        <taxon>Vertebrata</taxon>
        <taxon>Euteleostomi</taxon>
        <taxon>Actinopterygii</taxon>
        <taxon>Neopterygii</taxon>
        <taxon>Teleostei</taxon>
        <taxon>Notacanthiformes</taxon>
        <taxon>Halosauridae</taxon>
        <taxon>Aldrovandia</taxon>
    </lineage>
</organism>
<dbReference type="Proteomes" id="UP001221898">
    <property type="component" value="Unassembled WGS sequence"/>
</dbReference>
<evidence type="ECO:0000313" key="3">
    <source>
        <dbReference type="Proteomes" id="UP001221898"/>
    </source>
</evidence>
<dbReference type="AlphaFoldDB" id="A0AAD7VWR9"/>
<evidence type="ECO:0000256" key="1">
    <source>
        <dbReference type="SAM" id="Phobius"/>
    </source>
</evidence>
<evidence type="ECO:0000313" key="2">
    <source>
        <dbReference type="EMBL" id="KAJ8355089.1"/>
    </source>
</evidence>
<sequence length="88" mass="9560">MGVQQGSLSGLYNGQVVMRGEFQVLTAIVCLFAMLVKFCGLTRTRGSNGLVSSSFYEPWSTVGSSLGRIRQNEIVLLLCENTVILSVQ</sequence>